<evidence type="ECO:0000313" key="2">
    <source>
        <dbReference type="EMBL" id="TNN51217.1"/>
    </source>
</evidence>
<dbReference type="EMBL" id="SRLO01000590">
    <property type="protein sequence ID" value="TNN51217.1"/>
    <property type="molecule type" value="Genomic_DNA"/>
</dbReference>
<dbReference type="AlphaFoldDB" id="A0A4Z2GCD2"/>
<feature type="region of interest" description="Disordered" evidence="1">
    <location>
        <begin position="109"/>
        <end position="130"/>
    </location>
</feature>
<feature type="compositionally biased region" description="Basic residues" evidence="1">
    <location>
        <begin position="220"/>
        <end position="229"/>
    </location>
</feature>
<feature type="compositionally biased region" description="Basic and acidic residues" evidence="1">
    <location>
        <begin position="118"/>
        <end position="130"/>
    </location>
</feature>
<feature type="region of interest" description="Disordered" evidence="1">
    <location>
        <begin position="215"/>
        <end position="247"/>
    </location>
</feature>
<gene>
    <name evidence="2" type="ORF">EYF80_038591</name>
</gene>
<name>A0A4Z2GCD2_9TELE</name>
<reference evidence="2 3" key="1">
    <citation type="submission" date="2019-03" db="EMBL/GenBank/DDBJ databases">
        <title>First draft genome of Liparis tanakae, snailfish: a comprehensive survey of snailfish specific genes.</title>
        <authorList>
            <person name="Kim W."/>
            <person name="Song I."/>
            <person name="Jeong J.-H."/>
            <person name="Kim D."/>
            <person name="Kim S."/>
            <person name="Ryu S."/>
            <person name="Song J.Y."/>
            <person name="Lee S.K."/>
        </authorList>
    </citation>
    <scope>NUCLEOTIDE SEQUENCE [LARGE SCALE GENOMIC DNA]</scope>
    <source>
        <tissue evidence="2">Muscle</tissue>
    </source>
</reference>
<accession>A0A4Z2GCD2</accession>
<feature type="region of interest" description="Disordered" evidence="1">
    <location>
        <begin position="1"/>
        <end position="20"/>
    </location>
</feature>
<proteinExistence type="predicted"/>
<evidence type="ECO:0000256" key="1">
    <source>
        <dbReference type="SAM" id="MobiDB-lite"/>
    </source>
</evidence>
<feature type="compositionally biased region" description="Acidic residues" evidence="1">
    <location>
        <begin position="233"/>
        <end position="247"/>
    </location>
</feature>
<evidence type="ECO:0000313" key="3">
    <source>
        <dbReference type="Proteomes" id="UP000314294"/>
    </source>
</evidence>
<comment type="caution">
    <text evidence="2">The sequence shown here is derived from an EMBL/GenBank/DDBJ whole genome shotgun (WGS) entry which is preliminary data.</text>
</comment>
<dbReference type="Proteomes" id="UP000314294">
    <property type="component" value="Unassembled WGS sequence"/>
</dbReference>
<dbReference type="OrthoDB" id="10688067at2759"/>
<sequence>MDSDRKPPAHTGAAALSRGNPTASLCCSEWWNQNQNQNQNQNHCWYWWTLWACPGKYKRENNNNNNTKQYRGVTPESVNDGGNYRAVYAAPPLAPSGVELTHVHAVTSNATGSNQPWTEERDDTKRGTERETMGNIHNMAGRGEDEDWIRNTGDWDIGDWIRNTGDWDIGDWIRNTGDWDIGDWIQNTGNWNRRRNAGDWKAAFFLFHLAEWKSEEEEKKKKKKKKKKKEKIEGEEEEESEEKENEK</sequence>
<organism evidence="2 3">
    <name type="scientific">Liparis tanakae</name>
    <name type="common">Tanaka's snailfish</name>
    <dbReference type="NCBI Taxonomy" id="230148"/>
    <lineage>
        <taxon>Eukaryota</taxon>
        <taxon>Metazoa</taxon>
        <taxon>Chordata</taxon>
        <taxon>Craniata</taxon>
        <taxon>Vertebrata</taxon>
        <taxon>Euteleostomi</taxon>
        <taxon>Actinopterygii</taxon>
        <taxon>Neopterygii</taxon>
        <taxon>Teleostei</taxon>
        <taxon>Neoteleostei</taxon>
        <taxon>Acanthomorphata</taxon>
        <taxon>Eupercaria</taxon>
        <taxon>Perciformes</taxon>
        <taxon>Cottioidei</taxon>
        <taxon>Cottales</taxon>
        <taxon>Liparidae</taxon>
        <taxon>Liparis</taxon>
    </lineage>
</organism>
<keyword evidence="3" id="KW-1185">Reference proteome</keyword>
<protein>
    <submittedName>
        <fullName evidence="2">Uncharacterized protein</fullName>
    </submittedName>
</protein>